<keyword evidence="2" id="KW-0479">Metal-binding</keyword>
<dbReference type="EMBL" id="BAAAPK010000001">
    <property type="protein sequence ID" value="GAA1660952.1"/>
    <property type="molecule type" value="Genomic_DNA"/>
</dbReference>
<dbReference type="PANTHER" id="PTHR42693">
    <property type="entry name" value="ARYLSULFATASE FAMILY MEMBER"/>
    <property type="match status" value="1"/>
</dbReference>
<keyword evidence="3" id="KW-0378">Hydrolase</keyword>
<dbReference type="InterPro" id="IPR050738">
    <property type="entry name" value="Sulfatase"/>
</dbReference>
<dbReference type="Proteomes" id="UP001500596">
    <property type="component" value="Unassembled WGS sequence"/>
</dbReference>
<dbReference type="PROSITE" id="PS00149">
    <property type="entry name" value="SULFATASE_2"/>
    <property type="match status" value="1"/>
</dbReference>
<dbReference type="InterPro" id="IPR000917">
    <property type="entry name" value="Sulfatase_N"/>
</dbReference>
<dbReference type="RefSeq" id="WP_344050478.1">
    <property type="nucleotide sequence ID" value="NZ_BAAAPK010000001.1"/>
</dbReference>
<evidence type="ECO:0000313" key="7">
    <source>
        <dbReference type="Proteomes" id="UP001500596"/>
    </source>
</evidence>
<keyword evidence="4" id="KW-0106">Calcium</keyword>
<comment type="caution">
    <text evidence="6">The sequence shown here is derived from an EMBL/GenBank/DDBJ whole genome shotgun (WGS) entry which is preliminary data.</text>
</comment>
<organism evidence="6 7">
    <name type="scientific">Microbacterium lacus</name>
    <dbReference type="NCBI Taxonomy" id="415217"/>
    <lineage>
        <taxon>Bacteria</taxon>
        <taxon>Bacillati</taxon>
        <taxon>Actinomycetota</taxon>
        <taxon>Actinomycetes</taxon>
        <taxon>Micrococcales</taxon>
        <taxon>Microbacteriaceae</taxon>
        <taxon>Microbacterium</taxon>
    </lineage>
</organism>
<proteinExistence type="inferred from homology"/>
<evidence type="ECO:0000256" key="1">
    <source>
        <dbReference type="ARBA" id="ARBA00008779"/>
    </source>
</evidence>
<protein>
    <submittedName>
        <fullName evidence="6">Arylsulfatase AtsB</fullName>
    </submittedName>
</protein>
<dbReference type="Gene3D" id="3.40.720.10">
    <property type="entry name" value="Alkaline Phosphatase, subunit A"/>
    <property type="match status" value="1"/>
</dbReference>
<dbReference type="Pfam" id="PF00884">
    <property type="entry name" value="Sulfatase"/>
    <property type="match status" value="1"/>
</dbReference>
<dbReference type="SUPFAM" id="SSF53649">
    <property type="entry name" value="Alkaline phosphatase-like"/>
    <property type="match status" value="1"/>
</dbReference>
<evidence type="ECO:0000313" key="6">
    <source>
        <dbReference type="EMBL" id="GAA1660952.1"/>
    </source>
</evidence>
<dbReference type="CDD" id="cd16025">
    <property type="entry name" value="PAS_like"/>
    <property type="match status" value="1"/>
</dbReference>
<dbReference type="InterPro" id="IPR017850">
    <property type="entry name" value="Alkaline_phosphatase_core_sf"/>
</dbReference>
<comment type="similarity">
    <text evidence="1">Belongs to the sulfatase family.</text>
</comment>
<evidence type="ECO:0000256" key="2">
    <source>
        <dbReference type="ARBA" id="ARBA00022723"/>
    </source>
</evidence>
<dbReference type="InterPro" id="IPR024607">
    <property type="entry name" value="Sulfatase_CS"/>
</dbReference>
<sequence length="807" mass="88458">MADTSAPTPDVDRTHLPIRDAVFAGKMGRTLDASVPDWAIVQDVQPPAGAPNVLVVLIDDAGYGQASTFGGPIATPNLTKLADGGLRYTGLHTAALCSPTRASLLTGRNHHRVGFGSVGELSGPFPGYSGVVPKDCAPFPKILQQNGYSTAAIGKWHLTPSRAQGPAGPFDRWPSGWGFDYFWGFLSGESGQYDPMIYENDAVDQAYGGPTDRDFYLPDALTDRAIAWLHGTRAHKADKPWFMYYATGCAHAPHHVPEEWSAAYKGMFDDGWDVYRERTFARQKELGVVPADAELTPRDDAFPAWDSLTDDERRLYARQMEVYAGYQENADHNVGRLFDEIERMGEWDDTLVIYIWGDNGASLEGTLTGSFNELTMQNGIPLTGDQQRALIDAYGGLDAWGGPDTAPHCSAAWAWAGNTPFQWGKQVASHLGGTRNPMVVRWPERITDAGAVRGHFAHVNDIGPTVLDAAGIPVPETVDGIPQVPMDGSSFAASFASADAPEHHRQQYFEIYGNRGMYKDGWWASCMLPRIPWDATPNTIRRFAPGVFDPDALEWELYHLPEDFSQARNVAAEHPEKVKELADLWWQEAEDNKVLPLLGGMSAFFGIVPPLREQTRWTYWGADVQNSPAGIMPPIMNRSYSITAELTVPPEGADGVIVAAFDHLGGFSLFVDGGVLRHTYSFMGVEVYHQQADRPLPTGEVTVRLDFEADAAVMAPAGALTLWIGDELVGEGRLEHTVPIMFNGYSGMDIGRDNGEVVDPVYADRAPFAFAGGIHRVDFDVRQPGRREEAALHHAEVAGQHARHIES</sequence>
<evidence type="ECO:0000256" key="4">
    <source>
        <dbReference type="ARBA" id="ARBA00022837"/>
    </source>
</evidence>
<reference evidence="6 7" key="1">
    <citation type="journal article" date="2019" name="Int. J. Syst. Evol. Microbiol.">
        <title>The Global Catalogue of Microorganisms (GCM) 10K type strain sequencing project: providing services to taxonomists for standard genome sequencing and annotation.</title>
        <authorList>
            <consortium name="The Broad Institute Genomics Platform"/>
            <consortium name="The Broad Institute Genome Sequencing Center for Infectious Disease"/>
            <person name="Wu L."/>
            <person name="Ma J."/>
        </authorList>
    </citation>
    <scope>NUCLEOTIDE SEQUENCE [LARGE SCALE GENOMIC DNA]</scope>
    <source>
        <strain evidence="6 7">JCM 15575</strain>
    </source>
</reference>
<feature type="domain" description="Sulfatase N-terminal" evidence="5">
    <location>
        <begin position="51"/>
        <end position="472"/>
    </location>
</feature>
<keyword evidence="7" id="KW-1185">Reference proteome</keyword>
<name>A0ABN2FWF2_9MICO</name>
<gene>
    <name evidence="6" type="primary">atsB</name>
    <name evidence="6" type="ORF">GCM10009807_00830</name>
</gene>
<dbReference type="PROSITE" id="PS00523">
    <property type="entry name" value="SULFATASE_1"/>
    <property type="match status" value="1"/>
</dbReference>
<dbReference type="Gene3D" id="3.30.1120.10">
    <property type="match status" value="1"/>
</dbReference>
<evidence type="ECO:0000256" key="3">
    <source>
        <dbReference type="ARBA" id="ARBA00022801"/>
    </source>
</evidence>
<dbReference type="PANTHER" id="PTHR42693:SF43">
    <property type="entry name" value="BLL2667 PROTEIN"/>
    <property type="match status" value="1"/>
</dbReference>
<accession>A0ABN2FWF2</accession>
<evidence type="ECO:0000259" key="5">
    <source>
        <dbReference type="Pfam" id="PF00884"/>
    </source>
</evidence>